<accession>A0ABY2FMG3</accession>
<dbReference type="EMBL" id="SODU01000001">
    <property type="protein sequence ID" value="TDW94320.1"/>
    <property type="molecule type" value="Genomic_DNA"/>
</dbReference>
<protein>
    <submittedName>
        <fullName evidence="2">Membrane protein</fullName>
    </submittedName>
</protein>
<comment type="caution">
    <text evidence="2">The sequence shown here is derived from an EMBL/GenBank/DDBJ whole genome shotgun (WGS) entry which is preliminary data.</text>
</comment>
<keyword evidence="1" id="KW-0812">Transmembrane</keyword>
<feature type="transmembrane region" description="Helical" evidence="1">
    <location>
        <begin position="127"/>
        <end position="144"/>
    </location>
</feature>
<evidence type="ECO:0000313" key="2">
    <source>
        <dbReference type="EMBL" id="TDW94320.1"/>
    </source>
</evidence>
<name>A0ABY2FMG3_9ACTN</name>
<keyword evidence="3" id="KW-1185">Reference proteome</keyword>
<evidence type="ECO:0000313" key="3">
    <source>
        <dbReference type="Proteomes" id="UP000295060"/>
    </source>
</evidence>
<keyword evidence="1" id="KW-1133">Transmembrane helix</keyword>
<dbReference type="Pfam" id="PF22564">
    <property type="entry name" value="HAAS"/>
    <property type="match status" value="1"/>
</dbReference>
<sequence>MNVEQDNDRLVAAYLKELAKAAEPLPAARRTELIDDVKAHIAEERAAGATAESEIRQILQRLGDPQEIVAAATDGLVLVDVPPKLRPSDMIALALVFLGPYLPSFWVPVIAYLIGIGMLWSSNRWTVAWKLLGTLNWPLAYAVLLGMEVTVQPPMALSMTVDILITVALLVGMVLAAKAPAKVQPAGQPS</sequence>
<dbReference type="Proteomes" id="UP000295060">
    <property type="component" value="Unassembled WGS sequence"/>
</dbReference>
<dbReference type="RefSeq" id="WP_134127514.1">
    <property type="nucleotide sequence ID" value="NZ_SODU01000001.1"/>
</dbReference>
<proteinExistence type="predicted"/>
<keyword evidence="1" id="KW-0472">Membrane</keyword>
<feature type="transmembrane region" description="Helical" evidence="1">
    <location>
        <begin position="156"/>
        <end position="177"/>
    </location>
</feature>
<feature type="transmembrane region" description="Helical" evidence="1">
    <location>
        <begin position="90"/>
        <end position="115"/>
    </location>
</feature>
<reference evidence="2 3" key="1">
    <citation type="submission" date="2019-03" db="EMBL/GenBank/DDBJ databases">
        <title>Genomic Encyclopedia of Type Strains, Phase III (KMG-III): the genomes of soil and plant-associated and newly described type strains.</title>
        <authorList>
            <person name="Whitman W."/>
        </authorList>
    </citation>
    <scope>NUCLEOTIDE SEQUENCE [LARGE SCALE GENOMIC DNA]</scope>
    <source>
        <strain evidence="2 3">VKMAc-2574</strain>
    </source>
</reference>
<gene>
    <name evidence="2" type="ORF">EV137_1622</name>
</gene>
<organism evidence="2 3">
    <name type="scientific">Kribbella pratensis</name>
    <dbReference type="NCBI Taxonomy" id="2512112"/>
    <lineage>
        <taxon>Bacteria</taxon>
        <taxon>Bacillati</taxon>
        <taxon>Actinomycetota</taxon>
        <taxon>Actinomycetes</taxon>
        <taxon>Propionibacteriales</taxon>
        <taxon>Kribbellaceae</taxon>
        <taxon>Kribbella</taxon>
    </lineage>
</organism>
<evidence type="ECO:0000256" key="1">
    <source>
        <dbReference type="SAM" id="Phobius"/>
    </source>
</evidence>